<organism evidence="5 6">
    <name type="scientific">Streptomyces lannensis</name>
    <dbReference type="NCBI Taxonomy" id="766498"/>
    <lineage>
        <taxon>Bacteria</taxon>
        <taxon>Bacillati</taxon>
        <taxon>Actinomycetota</taxon>
        <taxon>Actinomycetes</taxon>
        <taxon>Kitasatosporales</taxon>
        <taxon>Streptomycetaceae</taxon>
        <taxon>Streptomyces</taxon>
    </lineage>
</organism>
<dbReference type="Pfam" id="PF04235">
    <property type="entry name" value="DUF418"/>
    <property type="match status" value="1"/>
</dbReference>
<evidence type="ECO:0000313" key="6">
    <source>
        <dbReference type="Proteomes" id="UP001501563"/>
    </source>
</evidence>
<protein>
    <submittedName>
        <fullName evidence="5">Heparan-alpha-glucosaminide N-acetyltransferase domain-containing protein</fullName>
    </submittedName>
</protein>
<feature type="transmembrane region" description="Helical" evidence="2">
    <location>
        <begin position="154"/>
        <end position="172"/>
    </location>
</feature>
<evidence type="ECO:0000313" key="5">
    <source>
        <dbReference type="EMBL" id="GAA3892579.1"/>
    </source>
</evidence>
<keyword evidence="2" id="KW-0812">Transmembrane</keyword>
<dbReference type="InterPro" id="IPR007349">
    <property type="entry name" value="DUF418"/>
</dbReference>
<evidence type="ECO:0000259" key="3">
    <source>
        <dbReference type="Pfam" id="PF04235"/>
    </source>
</evidence>
<evidence type="ECO:0000256" key="2">
    <source>
        <dbReference type="SAM" id="Phobius"/>
    </source>
</evidence>
<keyword evidence="2" id="KW-1133">Transmembrane helix</keyword>
<feature type="transmembrane region" description="Helical" evidence="2">
    <location>
        <begin position="128"/>
        <end position="147"/>
    </location>
</feature>
<sequence>MTQNVLAPAPPAVPRPLEADRTRASAATPSTGRLIGIDLARGLAVFGMYAAHVGPDVSVGGPVGFLLELARGRSSALFAVLAGFSLIIVMGRPQPRTGRSGRQAMTRIVIRTVVIGVIGYALTALGTSIDVILSFYALLFLVVLPLYRLRAGALALIAATGAVVMPLVLHAINASIDNGNWAQSVIDHDPLARVTGTDGIVELLFTGTYPVLTWVPFLVAGMALARLDLTRPGIRSRMALTGGGLAVLGYGGSWLALHLVPHAMTSVAAATDGGSASAAWWSDTVGDPEGRTPLAWLLVGAPHSETTFSIVGNIGVVVMVVAACLTVAARLPRLTRMATPVASVGKMALTVYVAHIVALWLLTHVWYVSLVEDETMAALPVLLGFIASAALVATVWARHFRRGPMEQLLHLATRPALLVK</sequence>
<dbReference type="PANTHER" id="PTHR30590">
    <property type="entry name" value="INNER MEMBRANE PROTEIN"/>
    <property type="match status" value="1"/>
</dbReference>
<comment type="caution">
    <text evidence="5">The sequence shown here is derived from an EMBL/GenBank/DDBJ whole genome shotgun (WGS) entry which is preliminary data.</text>
</comment>
<dbReference type="InterPro" id="IPR052529">
    <property type="entry name" value="Bact_Transport_Assoc"/>
</dbReference>
<feature type="transmembrane region" description="Helical" evidence="2">
    <location>
        <begin position="239"/>
        <end position="257"/>
    </location>
</feature>
<reference evidence="6" key="1">
    <citation type="journal article" date="2019" name="Int. J. Syst. Evol. Microbiol.">
        <title>The Global Catalogue of Microorganisms (GCM) 10K type strain sequencing project: providing services to taxonomists for standard genome sequencing and annotation.</title>
        <authorList>
            <consortium name="The Broad Institute Genomics Platform"/>
            <consortium name="The Broad Institute Genome Sequencing Center for Infectious Disease"/>
            <person name="Wu L."/>
            <person name="Ma J."/>
        </authorList>
    </citation>
    <scope>NUCLEOTIDE SEQUENCE [LARGE SCALE GENOMIC DNA]</scope>
    <source>
        <strain evidence="6">JCM 16578</strain>
    </source>
</reference>
<feature type="domain" description="DUF418" evidence="3">
    <location>
        <begin position="303"/>
        <end position="413"/>
    </location>
</feature>
<feature type="domain" description="Heparan-alpha-glucosaminide N-acetyltransferase catalytic" evidence="4">
    <location>
        <begin position="33"/>
        <end position="231"/>
    </location>
</feature>
<dbReference type="RefSeq" id="WP_384534014.1">
    <property type="nucleotide sequence ID" value="NZ_BAAAZA010000029.1"/>
</dbReference>
<feature type="transmembrane region" description="Helical" evidence="2">
    <location>
        <begin position="104"/>
        <end position="122"/>
    </location>
</feature>
<feature type="transmembrane region" description="Helical" evidence="2">
    <location>
        <begin position="375"/>
        <end position="397"/>
    </location>
</feature>
<keyword evidence="2" id="KW-0472">Membrane</keyword>
<accession>A0ABP7L1P5</accession>
<gene>
    <name evidence="5" type="ORF">GCM10022207_70360</name>
</gene>
<feature type="transmembrane region" description="Helical" evidence="2">
    <location>
        <begin position="307"/>
        <end position="328"/>
    </location>
</feature>
<feature type="region of interest" description="Disordered" evidence="1">
    <location>
        <begin position="1"/>
        <end position="25"/>
    </location>
</feature>
<dbReference type="InterPro" id="IPR012429">
    <property type="entry name" value="HGSNAT_cat"/>
</dbReference>
<feature type="transmembrane region" description="Helical" evidence="2">
    <location>
        <begin position="209"/>
        <end position="227"/>
    </location>
</feature>
<dbReference type="EMBL" id="BAAAZA010000029">
    <property type="protein sequence ID" value="GAA3892579.1"/>
    <property type="molecule type" value="Genomic_DNA"/>
</dbReference>
<feature type="transmembrane region" description="Helical" evidence="2">
    <location>
        <begin position="75"/>
        <end position="92"/>
    </location>
</feature>
<name>A0ABP7L1P5_9ACTN</name>
<dbReference type="Pfam" id="PF07786">
    <property type="entry name" value="HGSNAT_cat"/>
    <property type="match status" value="1"/>
</dbReference>
<evidence type="ECO:0000256" key="1">
    <source>
        <dbReference type="SAM" id="MobiDB-lite"/>
    </source>
</evidence>
<keyword evidence="6" id="KW-1185">Reference proteome</keyword>
<evidence type="ECO:0000259" key="4">
    <source>
        <dbReference type="Pfam" id="PF07786"/>
    </source>
</evidence>
<feature type="transmembrane region" description="Helical" evidence="2">
    <location>
        <begin position="349"/>
        <end position="369"/>
    </location>
</feature>
<dbReference type="Proteomes" id="UP001501563">
    <property type="component" value="Unassembled WGS sequence"/>
</dbReference>
<dbReference type="PANTHER" id="PTHR30590:SF2">
    <property type="entry name" value="INNER MEMBRANE PROTEIN"/>
    <property type="match status" value="1"/>
</dbReference>
<proteinExistence type="predicted"/>